<evidence type="ECO:0000313" key="3">
    <source>
        <dbReference type="Proteomes" id="UP000228689"/>
    </source>
</evidence>
<dbReference type="AlphaFoldDB" id="A0A2M7RAJ0"/>
<name>A0A2M7RAJ0_9BACT</name>
<evidence type="ECO:0000256" key="1">
    <source>
        <dbReference type="SAM" id="Phobius"/>
    </source>
</evidence>
<feature type="transmembrane region" description="Helical" evidence="1">
    <location>
        <begin position="12"/>
        <end position="34"/>
    </location>
</feature>
<keyword evidence="1" id="KW-0812">Transmembrane</keyword>
<proteinExistence type="predicted"/>
<gene>
    <name evidence="2" type="ORF">COY67_03550</name>
</gene>
<accession>A0A2M7RAJ0</accession>
<comment type="caution">
    <text evidence="2">The sequence shown here is derived from an EMBL/GenBank/DDBJ whole genome shotgun (WGS) entry which is preliminary data.</text>
</comment>
<dbReference type="Proteomes" id="UP000228689">
    <property type="component" value="Unassembled WGS sequence"/>
</dbReference>
<dbReference type="EMBL" id="PFMC01000083">
    <property type="protein sequence ID" value="PIY93783.1"/>
    <property type="molecule type" value="Genomic_DNA"/>
</dbReference>
<reference evidence="3" key="1">
    <citation type="submission" date="2017-09" db="EMBL/GenBank/DDBJ databases">
        <title>Depth-based differentiation of microbial function through sediment-hosted aquifers and enrichment of novel symbionts in the deep terrestrial subsurface.</title>
        <authorList>
            <person name="Probst A.J."/>
            <person name="Ladd B."/>
            <person name="Jarett J.K."/>
            <person name="Geller-Mcgrath D.E."/>
            <person name="Sieber C.M.K."/>
            <person name="Emerson J.B."/>
            <person name="Anantharaman K."/>
            <person name="Thomas B.C."/>
            <person name="Malmstrom R."/>
            <person name="Stieglmeier M."/>
            <person name="Klingl A."/>
            <person name="Woyke T."/>
            <person name="Ryan C.M."/>
            <person name="Banfield J.F."/>
        </authorList>
    </citation>
    <scope>NUCLEOTIDE SEQUENCE [LARGE SCALE GENOMIC DNA]</scope>
</reference>
<sequence>MWEELLYNPKFKIVILVFVILLIISNVITVYALFFNDDSDEVVYFDEQILDDDFDLGFDDDQIDNDNTQTIAQDSIVVDWAEWPIETNIYDFLNRTDVEEYVASIEGYFSTAWDFISTFEVFKVGDVKQGLYVGKELFIVTVVPMGPAPRKHMLRVIKEGDSHIILEKYSDQLWTPHMEFFTEYSDITIADFETPEFIAIPNSDYRLVQTVDEPFLFVNSYSQPVKVFKYNGIDYVYKDVDKKCFLVRAKDGTAREYNLDLDFLGIVNSDLSKGSVPTILNFTLLNGDKNTEEYMYRTTGGCRGYINCFNYVDYIDDISSLKKIGQASNGTAIYTLADITIKDSNGAKMSVLESMYDLYYPGYDSETNEPKEKMASADFVNENPIIFWVDPLGQYLAFTNAKYIAAVECGKPVIYLYPEEETDISVKVSPNGGFTKVEPEYNEGWNVLANPQGELYNYADQKIYPYLFWEGIGFDYRLPEQGFVAAQKDIENFLVNKLSYLGLIKSEYDEFIDFWLPRMQEQPFYFITFLPQEKFDVLAPLEIVPEPDTVIRVFMDYRGLDQYQEVAEQQLEKGERLGYTAIEWGGAMHY</sequence>
<evidence type="ECO:0000313" key="2">
    <source>
        <dbReference type="EMBL" id="PIY93783.1"/>
    </source>
</evidence>
<protein>
    <submittedName>
        <fullName evidence="2">Uncharacterized protein</fullName>
    </submittedName>
</protein>
<keyword evidence="1" id="KW-1133">Transmembrane helix</keyword>
<organism evidence="2 3">
    <name type="scientific">Candidatus Komeilibacteria bacterium CG_4_10_14_0_8_um_filter_37_78</name>
    <dbReference type="NCBI Taxonomy" id="1974471"/>
    <lineage>
        <taxon>Bacteria</taxon>
        <taxon>Candidatus Komeiliibacteriota</taxon>
    </lineage>
</organism>
<keyword evidence="1" id="KW-0472">Membrane</keyword>